<accession>A0A933S261</accession>
<dbReference type="AlphaFoldDB" id="A0A933S261"/>
<sequence>MPKLTSKTIGLFAAAGIAALAVAGLLNALTLKTFGFTGEAVREGALNVASLVVAFLLVAGIGWRQKDKR</sequence>
<feature type="transmembrane region" description="Helical" evidence="1">
    <location>
        <begin position="44"/>
        <end position="63"/>
    </location>
</feature>
<evidence type="ECO:0000313" key="3">
    <source>
        <dbReference type="Proteomes" id="UP000782519"/>
    </source>
</evidence>
<evidence type="ECO:0000256" key="1">
    <source>
        <dbReference type="SAM" id="Phobius"/>
    </source>
</evidence>
<dbReference type="EMBL" id="JACRJB010000054">
    <property type="protein sequence ID" value="MBI5131699.1"/>
    <property type="molecule type" value="Genomic_DNA"/>
</dbReference>
<keyword evidence="1" id="KW-1133">Transmembrane helix</keyword>
<organism evidence="2 3">
    <name type="scientific">Rhodopseudomonas palustris</name>
    <dbReference type="NCBI Taxonomy" id="1076"/>
    <lineage>
        <taxon>Bacteria</taxon>
        <taxon>Pseudomonadati</taxon>
        <taxon>Pseudomonadota</taxon>
        <taxon>Alphaproteobacteria</taxon>
        <taxon>Hyphomicrobiales</taxon>
        <taxon>Nitrobacteraceae</taxon>
        <taxon>Rhodopseudomonas</taxon>
    </lineage>
</organism>
<keyword evidence="1" id="KW-0812">Transmembrane</keyword>
<proteinExistence type="predicted"/>
<gene>
    <name evidence="2" type="ORF">HZA66_19850</name>
</gene>
<name>A0A933S261_RHOPL</name>
<protein>
    <submittedName>
        <fullName evidence="2">Uncharacterized protein</fullName>
    </submittedName>
</protein>
<reference evidence="2" key="1">
    <citation type="submission" date="2020-07" db="EMBL/GenBank/DDBJ databases">
        <title>Huge and variable diversity of episymbiotic CPR bacteria and DPANN archaea in groundwater ecosystems.</title>
        <authorList>
            <person name="He C.Y."/>
            <person name="Keren R."/>
            <person name="Whittaker M."/>
            <person name="Farag I.F."/>
            <person name="Doudna J."/>
            <person name="Cate J.H.D."/>
            <person name="Banfield J.F."/>
        </authorList>
    </citation>
    <scope>NUCLEOTIDE SEQUENCE</scope>
    <source>
        <strain evidence="2">NC_groundwater_1818_Pr3_B-0.1um_66_35</strain>
    </source>
</reference>
<evidence type="ECO:0000313" key="2">
    <source>
        <dbReference type="EMBL" id="MBI5131699.1"/>
    </source>
</evidence>
<comment type="caution">
    <text evidence="2">The sequence shown here is derived from an EMBL/GenBank/DDBJ whole genome shotgun (WGS) entry which is preliminary data.</text>
</comment>
<keyword evidence="1" id="KW-0472">Membrane</keyword>
<dbReference type="Proteomes" id="UP000782519">
    <property type="component" value="Unassembled WGS sequence"/>
</dbReference>